<dbReference type="Proteomes" id="UP000419144">
    <property type="component" value="Unassembled WGS sequence"/>
</dbReference>
<dbReference type="PROSITE" id="PS50023">
    <property type="entry name" value="LIM_DOMAIN_2"/>
    <property type="match status" value="1"/>
</dbReference>
<dbReference type="GO" id="GO:0046872">
    <property type="term" value="F:metal ion binding"/>
    <property type="evidence" value="ECO:0007669"/>
    <property type="project" value="UniProtKB-KW"/>
</dbReference>
<protein>
    <recommendedName>
        <fullName evidence="4">LIM zinc-binding domain-containing protein</fullName>
    </recommendedName>
</protein>
<gene>
    <name evidence="5" type="ORF">LtaPh_3003400</name>
</gene>
<dbReference type="Gene3D" id="2.10.110.10">
    <property type="entry name" value="Cysteine Rich Protein"/>
    <property type="match status" value="1"/>
</dbReference>
<keyword evidence="6" id="KW-1185">Reference proteome</keyword>
<keyword evidence="1 3" id="KW-0479">Metal-binding</keyword>
<reference evidence="5" key="1">
    <citation type="submission" date="2019-11" db="EMBL/GenBank/DDBJ databases">
        <title>Leishmania tarentolae CDS.</title>
        <authorList>
            <person name="Goto Y."/>
            <person name="Yamagishi J."/>
        </authorList>
    </citation>
    <scope>NUCLEOTIDE SEQUENCE [LARGE SCALE GENOMIC DNA]</scope>
    <source>
        <strain evidence="5">Parrot Tar II</strain>
    </source>
</reference>
<dbReference type="SMART" id="SM00132">
    <property type="entry name" value="LIM"/>
    <property type="match status" value="1"/>
</dbReference>
<evidence type="ECO:0000313" key="6">
    <source>
        <dbReference type="Proteomes" id="UP000419144"/>
    </source>
</evidence>
<dbReference type="InterPro" id="IPR001781">
    <property type="entry name" value="Znf_LIM"/>
</dbReference>
<evidence type="ECO:0000259" key="4">
    <source>
        <dbReference type="PROSITE" id="PS50023"/>
    </source>
</evidence>
<proteinExistence type="predicted"/>
<evidence type="ECO:0000313" key="5">
    <source>
        <dbReference type="EMBL" id="GET90612.1"/>
    </source>
</evidence>
<comment type="caution">
    <text evidence="5">The sequence shown here is derived from an EMBL/GenBank/DDBJ whole genome shotgun (WGS) entry which is preliminary data.</text>
</comment>
<dbReference type="CDD" id="cd08368">
    <property type="entry name" value="LIM"/>
    <property type="match status" value="1"/>
</dbReference>
<dbReference type="EMBL" id="BLBS01000042">
    <property type="protein sequence ID" value="GET90612.1"/>
    <property type="molecule type" value="Genomic_DNA"/>
</dbReference>
<feature type="domain" description="LIM zinc-binding" evidence="4">
    <location>
        <begin position="107"/>
        <end position="180"/>
    </location>
</feature>
<evidence type="ECO:0000256" key="1">
    <source>
        <dbReference type="ARBA" id="ARBA00022723"/>
    </source>
</evidence>
<name>A0A640KMA2_LEITA</name>
<dbReference type="VEuPathDB" id="TriTrypDB:LtaPh_3003400"/>
<evidence type="ECO:0000256" key="3">
    <source>
        <dbReference type="PROSITE-ProRule" id="PRU00125"/>
    </source>
</evidence>
<dbReference type="AlphaFoldDB" id="A0A640KMA2"/>
<keyword evidence="2 3" id="KW-0862">Zinc</keyword>
<accession>A0A640KMA2</accession>
<evidence type="ECO:0000256" key="2">
    <source>
        <dbReference type="ARBA" id="ARBA00022833"/>
    </source>
</evidence>
<keyword evidence="3" id="KW-0440">LIM domain</keyword>
<dbReference type="OrthoDB" id="274660at2759"/>
<organism evidence="5 6">
    <name type="scientific">Leishmania tarentolae</name>
    <name type="common">Sauroleishmania tarentolae</name>
    <dbReference type="NCBI Taxonomy" id="5689"/>
    <lineage>
        <taxon>Eukaryota</taxon>
        <taxon>Discoba</taxon>
        <taxon>Euglenozoa</taxon>
        <taxon>Kinetoplastea</taxon>
        <taxon>Metakinetoplastina</taxon>
        <taxon>Trypanosomatida</taxon>
        <taxon>Trypanosomatidae</taxon>
        <taxon>Leishmaniinae</taxon>
        <taxon>Leishmania</taxon>
        <taxon>lizard Leishmania</taxon>
    </lineage>
</organism>
<sequence length="220" mass="25336">MCALIFLCGHIPSSFSKMMCARQLSLLRRSPTTTTAALAAALTVPCRAMHGKPTSGHKVRTQHSRRWWMQSKAHHLTAVPHEEARSRPHFPAYTEDVDQPMIVPGGACCFNCDKPIDGDDINSYVWVPSGNARVPTTQGYFFHVRCFKCWNCKYRIIHNQFYSKDGRAWCLSCALGRDIRVPTRRWHTSYVNTHRTGSRLTGQFFPRHRHQMEFLFNPKE</sequence>
<dbReference type="Pfam" id="PF00412">
    <property type="entry name" value="LIM"/>
    <property type="match status" value="1"/>
</dbReference>